<dbReference type="Pfam" id="PF00392">
    <property type="entry name" value="GntR"/>
    <property type="match status" value="1"/>
</dbReference>
<dbReference type="InterPro" id="IPR028978">
    <property type="entry name" value="Chorismate_lyase_/UTRA_dom_sf"/>
</dbReference>
<dbReference type="RefSeq" id="WP_326075853.1">
    <property type="nucleotide sequence ID" value="NZ_JARLKY010000103.1"/>
</dbReference>
<dbReference type="CDD" id="cd07377">
    <property type="entry name" value="WHTH_GntR"/>
    <property type="match status" value="1"/>
</dbReference>
<dbReference type="SMART" id="SM00345">
    <property type="entry name" value="HTH_GNTR"/>
    <property type="match status" value="1"/>
</dbReference>
<evidence type="ECO:0000256" key="2">
    <source>
        <dbReference type="ARBA" id="ARBA00023125"/>
    </source>
</evidence>
<proteinExistence type="predicted"/>
<dbReference type="InterPro" id="IPR036388">
    <property type="entry name" value="WH-like_DNA-bd_sf"/>
</dbReference>
<accession>A0ABU6GF17</accession>
<dbReference type="Proteomes" id="UP001338137">
    <property type="component" value="Unassembled WGS sequence"/>
</dbReference>
<dbReference type="SMART" id="SM00866">
    <property type="entry name" value="UTRA"/>
    <property type="match status" value="1"/>
</dbReference>
<keyword evidence="1" id="KW-0805">Transcription regulation</keyword>
<dbReference type="SUPFAM" id="SSF64288">
    <property type="entry name" value="Chorismate lyase-like"/>
    <property type="match status" value="1"/>
</dbReference>
<dbReference type="PROSITE" id="PS50949">
    <property type="entry name" value="HTH_GNTR"/>
    <property type="match status" value="1"/>
</dbReference>
<gene>
    <name evidence="5" type="ORF">P4I72_32290</name>
</gene>
<keyword evidence="3" id="KW-0804">Transcription</keyword>
<protein>
    <submittedName>
        <fullName evidence="5">GntR family transcriptional regulator</fullName>
    </submittedName>
</protein>
<reference evidence="5 6" key="1">
    <citation type="submission" date="2023-03" db="EMBL/GenBank/DDBJ databases">
        <title>Bacillus Genome Sequencing.</title>
        <authorList>
            <person name="Dunlap C."/>
        </authorList>
    </citation>
    <scope>NUCLEOTIDE SEQUENCE [LARGE SCALE GENOMIC DNA]</scope>
    <source>
        <strain evidence="5 6">BD-533</strain>
    </source>
</reference>
<dbReference type="PRINTS" id="PR00035">
    <property type="entry name" value="HTHGNTR"/>
</dbReference>
<evidence type="ECO:0000256" key="3">
    <source>
        <dbReference type="ARBA" id="ARBA00023163"/>
    </source>
</evidence>
<name>A0ABU6GF17_9BACL</name>
<dbReference type="Gene3D" id="1.10.10.10">
    <property type="entry name" value="Winged helix-like DNA-binding domain superfamily/Winged helix DNA-binding domain"/>
    <property type="match status" value="1"/>
</dbReference>
<dbReference type="InterPro" id="IPR011663">
    <property type="entry name" value="UTRA"/>
</dbReference>
<dbReference type="InterPro" id="IPR036390">
    <property type="entry name" value="WH_DNA-bd_sf"/>
</dbReference>
<dbReference type="InterPro" id="IPR000524">
    <property type="entry name" value="Tscrpt_reg_HTH_GntR"/>
</dbReference>
<keyword evidence="6" id="KW-1185">Reference proteome</keyword>
<dbReference type="SUPFAM" id="SSF46785">
    <property type="entry name" value="Winged helix' DNA-binding domain"/>
    <property type="match status" value="1"/>
</dbReference>
<evidence type="ECO:0000313" key="5">
    <source>
        <dbReference type="EMBL" id="MEC0231792.1"/>
    </source>
</evidence>
<dbReference type="EMBL" id="JARLKY010000103">
    <property type="protein sequence ID" value="MEC0231792.1"/>
    <property type="molecule type" value="Genomic_DNA"/>
</dbReference>
<sequence>MYPRYMKIKDELDKQIEQGELHVGYKFPSEPEMANKFGVSRETFRAAIKKLEEEGKLRVQHGVGTFVIRQLEQIPSNLARLQSTSEMLKIAGHQEGDLQQSVHNAACTEEWAPFLNIQEGDPVVILERVRTANEEPVMSSFYILPRSIVGNKFEETAFGGSLFKFLEQELNIFVKRSHTELMVPLQTDPRVQSLMLHPNTTVLLMKQTHYDENNFPIFYANDYFRNDVFHFWMERFR</sequence>
<feature type="domain" description="HTH gntR-type" evidence="4">
    <location>
        <begin position="2"/>
        <end position="70"/>
    </location>
</feature>
<dbReference type="Pfam" id="PF07702">
    <property type="entry name" value="UTRA"/>
    <property type="match status" value="1"/>
</dbReference>
<dbReference type="PANTHER" id="PTHR44846">
    <property type="entry name" value="MANNOSYL-D-GLYCERATE TRANSPORT/METABOLISM SYSTEM REPRESSOR MNGR-RELATED"/>
    <property type="match status" value="1"/>
</dbReference>
<comment type="caution">
    <text evidence="5">The sequence shown here is derived from an EMBL/GenBank/DDBJ whole genome shotgun (WGS) entry which is preliminary data.</text>
</comment>
<evidence type="ECO:0000256" key="1">
    <source>
        <dbReference type="ARBA" id="ARBA00023015"/>
    </source>
</evidence>
<dbReference type="InterPro" id="IPR050679">
    <property type="entry name" value="Bact_HTH_transcr_reg"/>
</dbReference>
<dbReference type="Gene3D" id="3.40.1410.10">
    <property type="entry name" value="Chorismate lyase-like"/>
    <property type="match status" value="1"/>
</dbReference>
<evidence type="ECO:0000313" key="6">
    <source>
        <dbReference type="Proteomes" id="UP001338137"/>
    </source>
</evidence>
<dbReference type="PANTHER" id="PTHR44846:SF17">
    <property type="entry name" value="GNTR-FAMILY TRANSCRIPTIONAL REGULATOR"/>
    <property type="match status" value="1"/>
</dbReference>
<organism evidence="5 6">
    <name type="scientific">Paenibacillus alba</name>
    <dbReference type="NCBI Taxonomy" id="1197127"/>
    <lineage>
        <taxon>Bacteria</taxon>
        <taxon>Bacillati</taxon>
        <taxon>Bacillota</taxon>
        <taxon>Bacilli</taxon>
        <taxon>Bacillales</taxon>
        <taxon>Paenibacillaceae</taxon>
        <taxon>Paenibacillus</taxon>
    </lineage>
</organism>
<keyword evidence="2" id="KW-0238">DNA-binding</keyword>
<evidence type="ECO:0000259" key="4">
    <source>
        <dbReference type="PROSITE" id="PS50949"/>
    </source>
</evidence>